<dbReference type="SUPFAM" id="SSF51726">
    <property type="entry name" value="UROD/MetE-like"/>
    <property type="match status" value="1"/>
</dbReference>
<dbReference type="OrthoDB" id="5242426at2"/>
<dbReference type="Gene3D" id="3.20.20.210">
    <property type="match status" value="1"/>
</dbReference>
<evidence type="ECO:0000259" key="1">
    <source>
        <dbReference type="Pfam" id="PF01717"/>
    </source>
</evidence>
<dbReference type="GO" id="GO:0009086">
    <property type="term" value="P:methionine biosynthetic process"/>
    <property type="evidence" value="ECO:0007669"/>
    <property type="project" value="InterPro"/>
</dbReference>
<dbReference type="GO" id="GO:0003871">
    <property type="term" value="F:5-methyltetrahydropteroyltriglutamate-homocysteine S-methyltransferase activity"/>
    <property type="evidence" value="ECO:0007669"/>
    <property type="project" value="InterPro"/>
</dbReference>
<dbReference type="AlphaFoldDB" id="A0A2T1A537"/>
<keyword evidence="3" id="KW-1185">Reference proteome</keyword>
<dbReference type="Proteomes" id="UP000237752">
    <property type="component" value="Unassembled WGS sequence"/>
</dbReference>
<feature type="domain" description="Cobalamin-independent methionine synthase MetE C-terminal/archaeal" evidence="1">
    <location>
        <begin position="8"/>
        <end position="322"/>
    </location>
</feature>
<dbReference type="InterPro" id="IPR002629">
    <property type="entry name" value="Met_Synth_C/arc"/>
</dbReference>
<reference evidence="2 3" key="1">
    <citation type="submission" date="2018-03" db="EMBL/GenBank/DDBJ databases">
        <title>Genomic Encyclopedia of Archaeal and Bacterial Type Strains, Phase II (KMG-II): from individual species to whole genera.</title>
        <authorList>
            <person name="Goeker M."/>
        </authorList>
    </citation>
    <scope>NUCLEOTIDE SEQUENCE [LARGE SCALE GENOMIC DNA]</scope>
    <source>
        <strain evidence="2 3">DSM 100065</strain>
    </source>
</reference>
<comment type="caution">
    <text evidence="2">The sequence shown here is derived from an EMBL/GenBank/DDBJ whole genome shotgun (WGS) entry which is preliminary data.</text>
</comment>
<protein>
    <submittedName>
        <fullName evidence="2">Cobalamin-independent methionine synthase catalytic subunit</fullName>
    </submittedName>
</protein>
<dbReference type="GO" id="GO:0008270">
    <property type="term" value="F:zinc ion binding"/>
    <property type="evidence" value="ECO:0007669"/>
    <property type="project" value="InterPro"/>
</dbReference>
<dbReference type="EMBL" id="PVUE01000002">
    <property type="protein sequence ID" value="PRZ43448.1"/>
    <property type="molecule type" value="Genomic_DNA"/>
</dbReference>
<dbReference type="Pfam" id="PF01717">
    <property type="entry name" value="Meth_synt_2"/>
    <property type="match status" value="1"/>
</dbReference>
<proteinExistence type="predicted"/>
<dbReference type="InterPro" id="IPR038071">
    <property type="entry name" value="UROD/MetE-like_sf"/>
</dbReference>
<organism evidence="2 3">
    <name type="scientific">Antricoccus suffuscus</name>
    <dbReference type="NCBI Taxonomy" id="1629062"/>
    <lineage>
        <taxon>Bacteria</taxon>
        <taxon>Bacillati</taxon>
        <taxon>Actinomycetota</taxon>
        <taxon>Actinomycetes</taxon>
        <taxon>Geodermatophilales</taxon>
        <taxon>Antricoccaceae</taxon>
        <taxon>Antricoccus</taxon>
    </lineage>
</organism>
<name>A0A2T1A537_9ACTN</name>
<dbReference type="RefSeq" id="WP_106347613.1">
    <property type="nucleotide sequence ID" value="NZ_PVUE01000002.1"/>
</dbReference>
<evidence type="ECO:0000313" key="3">
    <source>
        <dbReference type="Proteomes" id="UP000237752"/>
    </source>
</evidence>
<sequence>MTTLPAGTTGIGSLPGTDPSEAMRVAFGENLDIAFMAELPARGPGADIIGRASGVLVDLYVDRTVSGWRIVPRAGLDWRRTKDLWARDLDALQVAADGYDGPLKIQVAGPWTLTASVELASGHRIQTDHGALRDVHESLSEGIAGLVTEVAARCPQAQLIVQLDEPSLPAVLAGDLPTASGFGRLDPIDEPTLEQGLARTISTIGVPVLVHSCAPKPPLVMLKRAGATGVAIDLALVTEAQYDELGEALDGDFVLYGGVFGVAEVGPKTIDRTAQRIRRLARHIGMSGEGVRTQLGLSTACGLTGMPMERAIERLQALNTLAAQLQDNPEEDEER</sequence>
<evidence type="ECO:0000313" key="2">
    <source>
        <dbReference type="EMBL" id="PRZ43448.1"/>
    </source>
</evidence>
<accession>A0A2T1A537</accession>
<gene>
    <name evidence="2" type="ORF">CLV47_102134</name>
</gene>